<dbReference type="PROSITE" id="PS51643">
    <property type="entry name" value="HD_CAS3"/>
    <property type="match status" value="1"/>
</dbReference>
<dbReference type="GO" id="GO:0004518">
    <property type="term" value="F:nuclease activity"/>
    <property type="evidence" value="ECO:0007669"/>
    <property type="project" value="UniProtKB-KW"/>
</dbReference>
<comment type="similarity">
    <text evidence="1">In the N-terminal section; belongs to the CRISPR-associated nuclease Cas3-HD family.</text>
</comment>
<dbReference type="Pfam" id="PF18019">
    <property type="entry name" value="Cas3_HD"/>
    <property type="match status" value="1"/>
</dbReference>
<keyword evidence="9" id="KW-0051">Antiviral defense</keyword>
<feature type="domain" description="Helicase ATP-binding" evidence="10">
    <location>
        <begin position="321"/>
        <end position="485"/>
    </location>
</feature>
<sequence>MAKKPQDDVDWKLATWDGAKREALKRWAALPLERIVASLEEMQGLDGELRSPDVEGRVGEQQSDYDIETKTLAHVKETTNGQYIEHWLEEHLSCVGGLAADFASKFESEDWAYLAGIWHDLGKYSADFQKRIKQVSGYDLAAHIETTPGKVNHSSAGAIYAVEKLKTHGRILAYMIAGHHAGLPDWSKLEASTGGVLGERMQDHKLLGDALEANIPNHMLNPDLATSPLIGGKEGFALWVRMLFSCLVDADFLDTEAFMDEGKAAQRSDFPRLEELLKYFNRYMVSLADDSTSVNCLRAAVLEQCRSKAHGPPGLYSLTVPTGGGKTLSSMAFSLEHAIKYGKDRIIYVIPYTSIIEQTANIFRSIFGESIIEHHSNLDPDKEDPKSKLAAENWDAPIIVTTNVQFFESLFAARTSRCRKLHNIVNSVIVLDEAQLLPTEFLEPILAVMNFLTEYYGVTFVLSTATQPALNSRSGFGWKFKGLDGVSEIIDDPDGLYTKLERVAVELPDDLHTPQSWEEIADELAAYDSVLVIVNTKPAARELHALMPKSTFHLSTFLCGQHRSDLIAEIKARLKNGEAVRVVSTQLVEAGVDMDFPVVYRALAGLDSIAQAAGRCNREGRLEGKGKVVVFVPPKPAPPGHLRHGEQTAIGLLSGFNGNPLSREMFAKYFERFYESAHSLDKHGIQHLLTPQGSDDDQLQVQFRSAANKFRLIEESGQAVIVKYTTEENDEIRSLIGELKNNGPHRWLMRKLQRYSVNVYEYHFKQLLENHEIEEIQPGIYVQLSDTLYHPILGLITGEALPSVDSLMVTEP</sequence>
<evidence type="ECO:0000256" key="8">
    <source>
        <dbReference type="ARBA" id="ARBA00022840"/>
    </source>
</evidence>
<dbReference type="InterPro" id="IPR011545">
    <property type="entry name" value="DEAD/DEAH_box_helicase_dom"/>
</dbReference>
<dbReference type="InterPro" id="IPR038257">
    <property type="entry name" value="CRISPR-assoc_Cas3_HD_sf"/>
</dbReference>
<evidence type="ECO:0000256" key="6">
    <source>
        <dbReference type="ARBA" id="ARBA00022801"/>
    </source>
</evidence>
<dbReference type="EMBL" id="UOFM01000374">
    <property type="protein sequence ID" value="VAW80927.1"/>
    <property type="molecule type" value="Genomic_DNA"/>
</dbReference>
<dbReference type="InterPro" id="IPR027417">
    <property type="entry name" value="P-loop_NTPase"/>
</dbReference>
<reference evidence="12" key="1">
    <citation type="submission" date="2018-06" db="EMBL/GenBank/DDBJ databases">
        <authorList>
            <person name="Zhirakovskaya E."/>
        </authorList>
    </citation>
    <scope>NUCLEOTIDE SEQUENCE</scope>
</reference>
<protein>
    <submittedName>
        <fullName evidence="12">CRISPR-associated helicase Cas3</fullName>
    </submittedName>
</protein>
<gene>
    <name evidence="12" type="ORF">MNBD_GAMMA14-743</name>
</gene>
<keyword evidence="4" id="KW-0479">Metal-binding</keyword>
<dbReference type="InterPro" id="IPR006474">
    <property type="entry name" value="Helicase_Cas3_CRISPR-ass_core"/>
</dbReference>
<dbReference type="GO" id="GO:0051607">
    <property type="term" value="P:defense response to virus"/>
    <property type="evidence" value="ECO:0007669"/>
    <property type="project" value="UniProtKB-KW"/>
</dbReference>
<evidence type="ECO:0000256" key="3">
    <source>
        <dbReference type="ARBA" id="ARBA00022722"/>
    </source>
</evidence>
<comment type="similarity">
    <text evidence="2">In the central section; belongs to the CRISPR-associated helicase Cas3 family.</text>
</comment>
<dbReference type="GO" id="GO:0003676">
    <property type="term" value="F:nucleic acid binding"/>
    <property type="evidence" value="ECO:0007669"/>
    <property type="project" value="InterPro"/>
</dbReference>
<dbReference type="GO" id="GO:0005524">
    <property type="term" value="F:ATP binding"/>
    <property type="evidence" value="ECO:0007669"/>
    <property type="project" value="UniProtKB-KW"/>
</dbReference>
<dbReference type="AlphaFoldDB" id="A0A3B0Z018"/>
<evidence type="ECO:0000313" key="12">
    <source>
        <dbReference type="EMBL" id="VAW80927.1"/>
    </source>
</evidence>
<dbReference type="InterPro" id="IPR006483">
    <property type="entry name" value="CRISPR-assoc_Cas3_HD"/>
</dbReference>
<keyword evidence="5" id="KW-0547">Nucleotide-binding</keyword>
<keyword evidence="7" id="KW-0347">Helicase</keyword>
<evidence type="ECO:0000259" key="11">
    <source>
        <dbReference type="PROSITE" id="PS51643"/>
    </source>
</evidence>
<feature type="domain" description="HD Cas3-type" evidence="11">
    <location>
        <begin position="81"/>
        <end position="253"/>
    </location>
</feature>
<keyword evidence="6" id="KW-0378">Hydrolase</keyword>
<dbReference type="CDD" id="cd17930">
    <property type="entry name" value="DEXHc_cas3"/>
    <property type="match status" value="1"/>
</dbReference>
<accession>A0A3B0Z018</accession>
<keyword evidence="3" id="KW-0540">Nuclease</keyword>
<name>A0A3B0Z018_9ZZZZ</name>
<dbReference type="Gene3D" id="3.40.50.300">
    <property type="entry name" value="P-loop containing nucleotide triphosphate hydrolases"/>
    <property type="match status" value="2"/>
</dbReference>
<dbReference type="GO" id="GO:0046872">
    <property type="term" value="F:metal ion binding"/>
    <property type="evidence" value="ECO:0007669"/>
    <property type="project" value="UniProtKB-KW"/>
</dbReference>
<dbReference type="InterPro" id="IPR014001">
    <property type="entry name" value="Helicase_ATP-bd"/>
</dbReference>
<keyword evidence="8" id="KW-0067">ATP-binding</keyword>
<proteinExistence type="inferred from homology"/>
<dbReference type="NCBIfam" id="TIGR01587">
    <property type="entry name" value="cas3_core"/>
    <property type="match status" value="1"/>
</dbReference>
<evidence type="ECO:0000256" key="1">
    <source>
        <dbReference type="ARBA" id="ARBA00006847"/>
    </source>
</evidence>
<organism evidence="12">
    <name type="scientific">hydrothermal vent metagenome</name>
    <dbReference type="NCBI Taxonomy" id="652676"/>
    <lineage>
        <taxon>unclassified sequences</taxon>
        <taxon>metagenomes</taxon>
        <taxon>ecological metagenomes</taxon>
    </lineage>
</organism>
<dbReference type="SUPFAM" id="SSF52540">
    <property type="entry name" value="P-loop containing nucleoside triphosphate hydrolases"/>
    <property type="match status" value="1"/>
</dbReference>
<dbReference type="NCBIfam" id="TIGR01596">
    <property type="entry name" value="cas3_HD"/>
    <property type="match status" value="1"/>
</dbReference>
<evidence type="ECO:0000256" key="5">
    <source>
        <dbReference type="ARBA" id="ARBA00022741"/>
    </source>
</evidence>
<dbReference type="GO" id="GO:0016787">
    <property type="term" value="F:hydrolase activity"/>
    <property type="evidence" value="ECO:0007669"/>
    <property type="project" value="UniProtKB-KW"/>
</dbReference>
<dbReference type="InterPro" id="IPR054712">
    <property type="entry name" value="Cas3-like_dom"/>
</dbReference>
<evidence type="ECO:0000259" key="10">
    <source>
        <dbReference type="PROSITE" id="PS51192"/>
    </source>
</evidence>
<evidence type="ECO:0000256" key="2">
    <source>
        <dbReference type="ARBA" id="ARBA00009046"/>
    </source>
</evidence>
<dbReference type="GO" id="GO:0004386">
    <property type="term" value="F:helicase activity"/>
    <property type="evidence" value="ECO:0007669"/>
    <property type="project" value="UniProtKB-KW"/>
</dbReference>
<dbReference type="Pfam" id="PF22590">
    <property type="entry name" value="Cas3-like_C_2"/>
    <property type="match status" value="1"/>
</dbReference>
<dbReference type="Pfam" id="PF00270">
    <property type="entry name" value="DEAD"/>
    <property type="match status" value="1"/>
</dbReference>
<evidence type="ECO:0000256" key="9">
    <source>
        <dbReference type="ARBA" id="ARBA00023118"/>
    </source>
</evidence>
<dbReference type="SUPFAM" id="SSF109604">
    <property type="entry name" value="HD-domain/PDEase-like"/>
    <property type="match status" value="1"/>
</dbReference>
<dbReference type="SMART" id="SM00487">
    <property type="entry name" value="DEXDc"/>
    <property type="match status" value="1"/>
</dbReference>
<evidence type="ECO:0000256" key="7">
    <source>
        <dbReference type="ARBA" id="ARBA00022806"/>
    </source>
</evidence>
<evidence type="ECO:0000256" key="4">
    <source>
        <dbReference type="ARBA" id="ARBA00022723"/>
    </source>
</evidence>
<dbReference type="PROSITE" id="PS51192">
    <property type="entry name" value="HELICASE_ATP_BIND_1"/>
    <property type="match status" value="1"/>
</dbReference>
<dbReference type="Gene3D" id="1.10.3210.30">
    <property type="match status" value="1"/>
</dbReference>
<dbReference type="CDD" id="cd09641">
    <property type="entry name" value="Cas3''_I"/>
    <property type="match status" value="1"/>
</dbReference>